<dbReference type="KEGG" id="spu:589306"/>
<dbReference type="EnsemblMetazoa" id="XM_030994568">
    <property type="protein sequence ID" value="XP_030850428"/>
    <property type="gene ID" value="LOC589306"/>
</dbReference>
<feature type="compositionally biased region" description="Polar residues" evidence="11">
    <location>
        <begin position="319"/>
        <end position="330"/>
    </location>
</feature>
<feature type="compositionally biased region" description="Basic and acidic residues" evidence="11">
    <location>
        <begin position="292"/>
        <end position="318"/>
    </location>
</feature>
<dbReference type="InterPro" id="IPR017441">
    <property type="entry name" value="Protein_kinase_ATP_BS"/>
</dbReference>
<dbReference type="EC" id="2.7.11.1" evidence="1"/>
<dbReference type="InterPro" id="IPR008271">
    <property type="entry name" value="Ser/Thr_kinase_AS"/>
</dbReference>
<dbReference type="OrthoDB" id="193931at2759"/>
<reference evidence="13" key="2">
    <citation type="submission" date="2021-01" db="UniProtKB">
        <authorList>
            <consortium name="EnsemblMetazoa"/>
        </authorList>
    </citation>
    <scope>IDENTIFICATION</scope>
</reference>
<evidence type="ECO:0000256" key="1">
    <source>
        <dbReference type="ARBA" id="ARBA00012513"/>
    </source>
</evidence>
<keyword evidence="3" id="KW-0808">Transferase</keyword>
<dbReference type="Pfam" id="PF00069">
    <property type="entry name" value="Pkinase"/>
    <property type="match status" value="1"/>
</dbReference>
<dbReference type="SUPFAM" id="SSF56112">
    <property type="entry name" value="Protein kinase-like (PK-like)"/>
    <property type="match status" value="1"/>
</dbReference>
<feature type="region of interest" description="Disordered" evidence="11">
    <location>
        <begin position="223"/>
        <end position="336"/>
    </location>
</feature>
<evidence type="ECO:0000259" key="12">
    <source>
        <dbReference type="PROSITE" id="PS50011"/>
    </source>
</evidence>
<dbReference type="Gene3D" id="1.10.510.10">
    <property type="entry name" value="Transferase(Phosphotransferase) domain 1"/>
    <property type="match status" value="2"/>
</dbReference>
<dbReference type="PROSITE" id="PS00107">
    <property type="entry name" value="PROTEIN_KINASE_ATP"/>
    <property type="match status" value="1"/>
</dbReference>
<evidence type="ECO:0000256" key="5">
    <source>
        <dbReference type="ARBA" id="ARBA00022777"/>
    </source>
</evidence>
<feature type="domain" description="Protein kinase" evidence="12">
    <location>
        <begin position="64"/>
        <end position="405"/>
    </location>
</feature>
<dbReference type="InParanoid" id="A0A7M7PHN3"/>
<dbReference type="AlphaFoldDB" id="A0A7M7PHN3"/>
<dbReference type="RefSeq" id="XP_030850428.1">
    <property type="nucleotide sequence ID" value="XM_030994568.1"/>
</dbReference>
<evidence type="ECO:0000256" key="2">
    <source>
        <dbReference type="ARBA" id="ARBA00022527"/>
    </source>
</evidence>
<dbReference type="PROSITE" id="PS50011">
    <property type="entry name" value="PROTEIN_KINASE_DOM"/>
    <property type="match status" value="1"/>
</dbReference>
<dbReference type="GO" id="GO:0005737">
    <property type="term" value="C:cytoplasm"/>
    <property type="evidence" value="ECO:0000318"/>
    <property type="project" value="GO_Central"/>
</dbReference>
<organism evidence="13 14">
    <name type="scientific">Strongylocentrotus purpuratus</name>
    <name type="common">Purple sea urchin</name>
    <dbReference type="NCBI Taxonomy" id="7668"/>
    <lineage>
        <taxon>Eukaryota</taxon>
        <taxon>Metazoa</taxon>
        <taxon>Echinodermata</taxon>
        <taxon>Eleutherozoa</taxon>
        <taxon>Echinozoa</taxon>
        <taxon>Echinoidea</taxon>
        <taxon>Euechinoidea</taxon>
        <taxon>Echinacea</taxon>
        <taxon>Camarodonta</taxon>
        <taxon>Echinidea</taxon>
        <taxon>Strongylocentrotidae</taxon>
        <taxon>Strongylocentrotus</taxon>
    </lineage>
</organism>
<name>A0A7M7PHN3_STRPU</name>
<evidence type="ECO:0000256" key="11">
    <source>
        <dbReference type="SAM" id="MobiDB-lite"/>
    </source>
</evidence>
<dbReference type="InterPro" id="IPR000719">
    <property type="entry name" value="Prot_kinase_dom"/>
</dbReference>
<feature type="compositionally biased region" description="Gly residues" evidence="11">
    <location>
        <begin position="252"/>
        <end position="266"/>
    </location>
</feature>
<evidence type="ECO:0000313" key="14">
    <source>
        <dbReference type="Proteomes" id="UP000007110"/>
    </source>
</evidence>
<keyword evidence="14" id="KW-1185">Reference proteome</keyword>
<dbReference type="PANTHER" id="PTHR24346:SF79">
    <property type="entry name" value="PROTEIN KINASE DOMAIN-CONTAINING PROTEIN"/>
    <property type="match status" value="1"/>
</dbReference>
<dbReference type="GeneID" id="589306"/>
<dbReference type="FunFam" id="1.10.510.10:FF:002994">
    <property type="match status" value="1"/>
</dbReference>
<evidence type="ECO:0000256" key="10">
    <source>
        <dbReference type="RuleBase" id="RU000304"/>
    </source>
</evidence>
<evidence type="ECO:0000256" key="9">
    <source>
        <dbReference type="PROSITE-ProRule" id="PRU10141"/>
    </source>
</evidence>
<evidence type="ECO:0000256" key="3">
    <source>
        <dbReference type="ARBA" id="ARBA00022679"/>
    </source>
</evidence>
<evidence type="ECO:0000256" key="4">
    <source>
        <dbReference type="ARBA" id="ARBA00022741"/>
    </source>
</evidence>
<feature type="binding site" evidence="9">
    <location>
        <position position="93"/>
    </location>
    <ligand>
        <name>ATP</name>
        <dbReference type="ChEBI" id="CHEBI:30616"/>
    </ligand>
</feature>
<proteinExistence type="inferred from homology"/>
<dbReference type="OMA" id="MFPRMAN"/>
<comment type="similarity">
    <text evidence="10">Belongs to the protein kinase superfamily.</text>
</comment>
<dbReference type="GO" id="GO:0004674">
    <property type="term" value="F:protein serine/threonine kinase activity"/>
    <property type="evidence" value="ECO:0000318"/>
    <property type="project" value="GO_Central"/>
</dbReference>
<evidence type="ECO:0000256" key="6">
    <source>
        <dbReference type="ARBA" id="ARBA00022840"/>
    </source>
</evidence>
<dbReference type="PROSITE" id="PS00108">
    <property type="entry name" value="PROTEIN_KINASE_ST"/>
    <property type="match status" value="1"/>
</dbReference>
<evidence type="ECO:0000256" key="7">
    <source>
        <dbReference type="ARBA" id="ARBA00047899"/>
    </source>
</evidence>
<evidence type="ECO:0000256" key="8">
    <source>
        <dbReference type="ARBA" id="ARBA00048679"/>
    </source>
</evidence>
<sequence>MSALKPLQYVATRPRSSINKRTSSMPTRRNYGPQLQGVMTVVGRSALSKELMASYKHTKRLGPYLLGPTIGEGSFAKVKEAMHVLVGEKVAIKIIDKKAAREDAYLHKTLRREAGLLQLLGHTHIVRLLEVMETDNNLYLVLELCGGGPLLDRVCEKGGLEEGVARRYIKQVASAVYHMHQMGVVHRDLKVENLLLDDNDKIRIIDFGLSNFIGNLERETDLRDAKKRERDFSSRKQADVRASRRVSRTVGGRNGATGDDSGGPGRPGEPKGVARARLPSDDGTKRRTRGSSLREDNGQETWRERAGLQRKSSKEHSNMTRSNPKQNSVRVNGGNVRFSGQDIHRRMGAEEQDSPEKRRNMLRNRTLDVFGTRDFAGTLCGSPAYAAPEIIARKRYGPKVDVWSM</sequence>
<dbReference type="Proteomes" id="UP000007110">
    <property type="component" value="Unassembled WGS sequence"/>
</dbReference>
<reference evidence="14" key="1">
    <citation type="submission" date="2015-02" db="EMBL/GenBank/DDBJ databases">
        <title>Genome sequencing for Strongylocentrotus purpuratus.</title>
        <authorList>
            <person name="Murali S."/>
            <person name="Liu Y."/>
            <person name="Vee V."/>
            <person name="English A."/>
            <person name="Wang M."/>
            <person name="Skinner E."/>
            <person name="Han Y."/>
            <person name="Muzny D.M."/>
            <person name="Worley K.C."/>
            <person name="Gibbs R.A."/>
        </authorList>
    </citation>
    <scope>NUCLEOTIDE SEQUENCE</scope>
</reference>
<evidence type="ECO:0000313" key="13">
    <source>
        <dbReference type="EnsemblMetazoa" id="XP_030850428"/>
    </source>
</evidence>
<dbReference type="PANTHER" id="PTHR24346">
    <property type="entry name" value="MAP/MICROTUBULE AFFINITY-REGULATING KINASE"/>
    <property type="match status" value="1"/>
</dbReference>
<keyword evidence="4 9" id="KW-0547">Nucleotide-binding</keyword>
<dbReference type="FunFam" id="3.30.200.20:FF:000003">
    <property type="entry name" value="Non-specific serine/threonine protein kinase"/>
    <property type="match status" value="1"/>
</dbReference>
<accession>A0A7M7PHN3</accession>
<dbReference type="InterPro" id="IPR011009">
    <property type="entry name" value="Kinase-like_dom_sf"/>
</dbReference>
<feature type="compositionally biased region" description="Basic and acidic residues" evidence="11">
    <location>
        <begin position="223"/>
        <end position="242"/>
    </location>
</feature>
<protein>
    <recommendedName>
        <fullName evidence="1">non-specific serine/threonine protein kinase</fullName>
        <ecNumber evidence="1">2.7.11.1</ecNumber>
    </recommendedName>
</protein>
<comment type="catalytic activity">
    <reaction evidence="8">
        <text>L-seryl-[protein] + ATP = O-phospho-L-seryl-[protein] + ADP + H(+)</text>
        <dbReference type="Rhea" id="RHEA:17989"/>
        <dbReference type="Rhea" id="RHEA-COMP:9863"/>
        <dbReference type="Rhea" id="RHEA-COMP:11604"/>
        <dbReference type="ChEBI" id="CHEBI:15378"/>
        <dbReference type="ChEBI" id="CHEBI:29999"/>
        <dbReference type="ChEBI" id="CHEBI:30616"/>
        <dbReference type="ChEBI" id="CHEBI:83421"/>
        <dbReference type="ChEBI" id="CHEBI:456216"/>
        <dbReference type="EC" id="2.7.11.1"/>
    </reaction>
</comment>
<dbReference type="SMART" id="SM00220">
    <property type="entry name" value="S_TKc"/>
    <property type="match status" value="1"/>
</dbReference>
<keyword evidence="2 10" id="KW-0723">Serine/threonine-protein kinase</keyword>
<keyword evidence="6 9" id="KW-0067">ATP-binding</keyword>
<dbReference type="GO" id="GO:0005524">
    <property type="term" value="F:ATP binding"/>
    <property type="evidence" value="ECO:0007669"/>
    <property type="project" value="UniProtKB-UniRule"/>
</dbReference>
<keyword evidence="5" id="KW-0418">Kinase</keyword>
<dbReference type="GO" id="GO:0035556">
    <property type="term" value="P:intracellular signal transduction"/>
    <property type="evidence" value="ECO:0000318"/>
    <property type="project" value="GO_Central"/>
</dbReference>
<comment type="catalytic activity">
    <reaction evidence="7">
        <text>L-threonyl-[protein] + ATP = O-phospho-L-threonyl-[protein] + ADP + H(+)</text>
        <dbReference type="Rhea" id="RHEA:46608"/>
        <dbReference type="Rhea" id="RHEA-COMP:11060"/>
        <dbReference type="Rhea" id="RHEA-COMP:11605"/>
        <dbReference type="ChEBI" id="CHEBI:15378"/>
        <dbReference type="ChEBI" id="CHEBI:30013"/>
        <dbReference type="ChEBI" id="CHEBI:30616"/>
        <dbReference type="ChEBI" id="CHEBI:61977"/>
        <dbReference type="ChEBI" id="CHEBI:456216"/>
        <dbReference type="EC" id="2.7.11.1"/>
    </reaction>
</comment>